<dbReference type="PANTHER" id="PTHR31639">
    <property type="entry name" value="F-BOX PROTEIN-LIKE"/>
    <property type="match status" value="1"/>
</dbReference>
<gene>
    <name evidence="3" type="ORF">LUZ62_068302</name>
</gene>
<keyword evidence="4" id="KW-1185">Reference proteome</keyword>
<dbReference type="InterPro" id="IPR001810">
    <property type="entry name" value="F-box_dom"/>
</dbReference>
<dbReference type="InterPro" id="IPR055411">
    <property type="entry name" value="LRR_FXL15/At3g58940/PEG3-like"/>
</dbReference>
<feature type="domain" description="F-box/LRR-repeat protein 15/At3g58940/PEG3-like LRR" evidence="2">
    <location>
        <begin position="117"/>
        <end position="231"/>
    </location>
</feature>
<dbReference type="Pfam" id="PF00646">
    <property type="entry name" value="F-box"/>
    <property type="match status" value="1"/>
</dbReference>
<dbReference type="PANTHER" id="PTHR31639:SF285">
    <property type="entry name" value="OS01G0730200 PROTEIN"/>
    <property type="match status" value="1"/>
</dbReference>
<dbReference type="SUPFAM" id="SSF52047">
    <property type="entry name" value="RNI-like"/>
    <property type="match status" value="1"/>
</dbReference>
<organism evidence="3 4">
    <name type="scientific">Rhynchospora pubera</name>
    <dbReference type="NCBI Taxonomy" id="906938"/>
    <lineage>
        <taxon>Eukaryota</taxon>
        <taxon>Viridiplantae</taxon>
        <taxon>Streptophyta</taxon>
        <taxon>Embryophyta</taxon>
        <taxon>Tracheophyta</taxon>
        <taxon>Spermatophyta</taxon>
        <taxon>Magnoliopsida</taxon>
        <taxon>Liliopsida</taxon>
        <taxon>Poales</taxon>
        <taxon>Cyperaceae</taxon>
        <taxon>Cyperoideae</taxon>
        <taxon>Rhynchosporeae</taxon>
        <taxon>Rhynchospora</taxon>
    </lineage>
</organism>
<name>A0AAV8CQ03_9POAL</name>
<evidence type="ECO:0000313" key="4">
    <source>
        <dbReference type="Proteomes" id="UP001140206"/>
    </source>
</evidence>
<sequence>MSGADVICNIRECNKQDISSATLICNLPECIKHKILIYLPIKDAIKTCILSKNWRHTWSTIPDLIVDYSVNSNPHQNHGREEESRNEKFVDQLFSCHRGNLNKFKLSGLELGMVDIKPWMQILSQKQISELILEACTNKFEVSFGIDCCLKLKVLVLSRCFIALPLKFDGFKLIHTIDLRDCSSFQKSTIERLISLCPLLEKLKFKPTCYDDEVIQIHSSNLRELTIYGKNVHVSLLTPGLCTAYFVTTSRTIGLRGNIIKLPINIYDIEPCDAFCYFLKYPSTLNYLTTMIMILESPERRLYFAYESIQRVPMLQKLVHMLLEPSHIPSGYKIRGKTLPCLKEATIIPYENSEVVMFEFAEFLLSCSPLLERITIRGEVNDCEVSKLNEIRKLSTTAEIIFHKSCFNADGKFEGCCCSMCDIVAW</sequence>
<dbReference type="InterPro" id="IPR032675">
    <property type="entry name" value="LRR_dom_sf"/>
</dbReference>
<evidence type="ECO:0000259" key="1">
    <source>
        <dbReference type="Pfam" id="PF00646"/>
    </source>
</evidence>
<dbReference type="EMBL" id="JAMFTS010000004">
    <property type="protein sequence ID" value="KAJ4757927.1"/>
    <property type="molecule type" value="Genomic_DNA"/>
</dbReference>
<dbReference type="SUPFAM" id="SSF81383">
    <property type="entry name" value="F-box domain"/>
    <property type="match status" value="1"/>
</dbReference>
<proteinExistence type="predicted"/>
<evidence type="ECO:0000259" key="2">
    <source>
        <dbReference type="Pfam" id="PF24758"/>
    </source>
</evidence>
<protein>
    <submittedName>
        <fullName evidence="3">F-box/RNI/FBD-like domain protein</fullName>
    </submittedName>
</protein>
<evidence type="ECO:0000313" key="3">
    <source>
        <dbReference type="EMBL" id="KAJ4757927.1"/>
    </source>
</evidence>
<comment type="caution">
    <text evidence="3">The sequence shown here is derived from an EMBL/GenBank/DDBJ whole genome shotgun (WGS) entry which is preliminary data.</text>
</comment>
<dbReference type="Pfam" id="PF24758">
    <property type="entry name" value="LRR_At5g56370"/>
    <property type="match status" value="1"/>
</dbReference>
<dbReference type="CDD" id="cd22160">
    <property type="entry name" value="F-box_AtFBL13-like"/>
    <property type="match status" value="1"/>
</dbReference>
<dbReference type="InterPro" id="IPR036047">
    <property type="entry name" value="F-box-like_dom_sf"/>
</dbReference>
<dbReference type="Proteomes" id="UP001140206">
    <property type="component" value="Chromosome 4"/>
</dbReference>
<dbReference type="AlphaFoldDB" id="A0AAV8CQ03"/>
<reference evidence="3" key="1">
    <citation type="submission" date="2022-08" db="EMBL/GenBank/DDBJ databases">
        <authorList>
            <person name="Marques A."/>
        </authorList>
    </citation>
    <scope>NUCLEOTIDE SEQUENCE</scope>
    <source>
        <strain evidence="3">RhyPub2mFocal</strain>
        <tissue evidence="3">Leaves</tissue>
    </source>
</reference>
<dbReference type="InterPro" id="IPR053781">
    <property type="entry name" value="F-box_AtFBL13-like"/>
</dbReference>
<dbReference type="Gene3D" id="3.80.10.10">
    <property type="entry name" value="Ribonuclease Inhibitor"/>
    <property type="match status" value="1"/>
</dbReference>
<accession>A0AAV8CQ03</accession>
<feature type="domain" description="F-box" evidence="1">
    <location>
        <begin position="24"/>
        <end position="60"/>
    </location>
</feature>